<organism evidence="3 4">
    <name type="scientific">Rhynchospora breviuscula</name>
    <dbReference type="NCBI Taxonomy" id="2022672"/>
    <lineage>
        <taxon>Eukaryota</taxon>
        <taxon>Viridiplantae</taxon>
        <taxon>Streptophyta</taxon>
        <taxon>Embryophyta</taxon>
        <taxon>Tracheophyta</taxon>
        <taxon>Spermatophyta</taxon>
        <taxon>Magnoliopsida</taxon>
        <taxon>Liliopsida</taxon>
        <taxon>Poales</taxon>
        <taxon>Cyperaceae</taxon>
        <taxon>Cyperoideae</taxon>
        <taxon>Rhynchosporeae</taxon>
        <taxon>Rhynchospora</taxon>
    </lineage>
</organism>
<keyword evidence="4" id="KW-1185">Reference proteome</keyword>
<feature type="transmembrane region" description="Helical" evidence="1">
    <location>
        <begin position="285"/>
        <end position="305"/>
    </location>
</feature>
<dbReference type="Gene3D" id="2.60.60.20">
    <property type="entry name" value="PLAT/LH2 domain"/>
    <property type="match status" value="1"/>
</dbReference>
<sequence>MVITYTNHIISLNRVNFSSRCSLVNEISRVHLGFGLWKRVERKQKRRAQLQRLSKKSPFQDFQVVVKPERLLPAEGPKIHSQNALKEAYYPSKLDQSDAFYIVDLRTSSDFGSGLSDINAAIMLCLVDSEGNSILERIASIPYSEQFTQEEGTDFVDQVPFQRGSVDTVTFKGARLGNIEALWIGLESGSWRLGGVQLTVIDSLSEDPVQSEMLLFNGLQYNFDTSAISLGEGGISMAELRPAMAAELQGKDFASILPTSSVTSNLKPSDESKEKSMKEYADLKFSLLIYNLALILTGFSVLTLSAYEKEAYAFLFGGSCGFLYLVLLQRSVDEIPGPELYPESGNVKNSVRRPLLVLALVIAASAVAVKYGSGETSFVLTPSELFVGAAGFWASKISVLLAAFKPIKRD</sequence>
<reference evidence="3" key="1">
    <citation type="journal article" date="2022" name="Cell">
        <title>Repeat-based holocentromeres influence genome architecture and karyotype evolution.</title>
        <authorList>
            <person name="Hofstatter P.G."/>
            <person name="Thangavel G."/>
            <person name="Lux T."/>
            <person name="Neumann P."/>
            <person name="Vondrak T."/>
            <person name="Novak P."/>
            <person name="Zhang M."/>
            <person name="Costa L."/>
            <person name="Castellani M."/>
            <person name="Scott A."/>
            <person name="Toegelov H."/>
            <person name="Fuchs J."/>
            <person name="Mata-Sucre Y."/>
            <person name="Dias Y."/>
            <person name="Vanzela A.L.L."/>
            <person name="Huettel B."/>
            <person name="Almeida C.C.S."/>
            <person name="Simkova H."/>
            <person name="Souza G."/>
            <person name="Pedrosa-Harand A."/>
            <person name="Macas J."/>
            <person name="Mayer K.F.X."/>
            <person name="Houben A."/>
            <person name="Marques A."/>
        </authorList>
    </citation>
    <scope>NUCLEOTIDE SEQUENCE</scope>
    <source>
        <strain evidence="3">RhyBre1mFocal</strain>
    </source>
</reference>
<evidence type="ECO:0000313" key="4">
    <source>
        <dbReference type="Proteomes" id="UP001151287"/>
    </source>
</evidence>
<dbReference type="OrthoDB" id="2018869at2759"/>
<comment type="caution">
    <text evidence="3">The sequence shown here is derived from an EMBL/GenBank/DDBJ whole genome shotgun (WGS) entry which is preliminary data.</text>
</comment>
<keyword evidence="1" id="KW-1133">Transmembrane helix</keyword>
<evidence type="ECO:0000256" key="1">
    <source>
        <dbReference type="SAM" id="Phobius"/>
    </source>
</evidence>
<dbReference type="InterPro" id="IPR056657">
    <property type="entry name" value="DUF7755"/>
</dbReference>
<dbReference type="AlphaFoldDB" id="A0A9Q0C4D6"/>
<accession>A0A9Q0C4D6</accession>
<evidence type="ECO:0000313" key="3">
    <source>
        <dbReference type="EMBL" id="KAJ1687111.1"/>
    </source>
</evidence>
<feature type="domain" description="DUF7755" evidence="2">
    <location>
        <begin position="99"/>
        <end position="244"/>
    </location>
</feature>
<evidence type="ECO:0000259" key="2">
    <source>
        <dbReference type="Pfam" id="PF24938"/>
    </source>
</evidence>
<feature type="transmembrane region" description="Helical" evidence="1">
    <location>
        <begin position="311"/>
        <end position="328"/>
    </location>
</feature>
<gene>
    <name evidence="3" type="ORF">LUZ63_018501</name>
</gene>
<dbReference type="PANTHER" id="PTHR36330:SF2">
    <property type="entry name" value="LIPASE_LIPOOXYGENASE, PLAT_LH2 FAMILY PROTEIN"/>
    <property type="match status" value="1"/>
</dbReference>
<dbReference type="Proteomes" id="UP001151287">
    <property type="component" value="Unassembled WGS sequence"/>
</dbReference>
<name>A0A9Q0C4D6_9POAL</name>
<keyword evidence="1" id="KW-0812">Transmembrane</keyword>
<proteinExistence type="predicted"/>
<dbReference type="PANTHER" id="PTHR36330">
    <property type="entry name" value="LIPASE/LIPOOXYGENASE, PLAT/LH2 FAMILY PROTEIN"/>
    <property type="match status" value="1"/>
</dbReference>
<keyword evidence="1" id="KW-0472">Membrane</keyword>
<feature type="transmembrane region" description="Helical" evidence="1">
    <location>
        <begin position="385"/>
        <end position="404"/>
    </location>
</feature>
<feature type="transmembrane region" description="Helical" evidence="1">
    <location>
        <begin position="355"/>
        <end position="373"/>
    </location>
</feature>
<dbReference type="Pfam" id="PF24938">
    <property type="entry name" value="DUF7755"/>
    <property type="match status" value="1"/>
</dbReference>
<protein>
    <recommendedName>
        <fullName evidence="2">DUF7755 domain-containing protein</fullName>
    </recommendedName>
</protein>
<dbReference type="EMBL" id="JAMQYH010000005">
    <property type="protein sequence ID" value="KAJ1687111.1"/>
    <property type="molecule type" value="Genomic_DNA"/>
</dbReference>